<dbReference type="Gene3D" id="3.40.50.410">
    <property type="entry name" value="von Willebrand factor, type A domain"/>
    <property type="match status" value="1"/>
</dbReference>
<dbReference type="AlphaFoldDB" id="A0ABD5E041"/>
<feature type="region of interest" description="Disordered" evidence="1">
    <location>
        <begin position="701"/>
        <end position="729"/>
    </location>
</feature>
<sequence length="852" mass="89282">MAKAPRMRALLIGVDTYHDEDLLLRPGQADASIDAVYRALTEPPHALFRGTRGAGIERLRSPALTGDVESAVNAATRSAPALFLLYYVGHGRLLPGAEPLQDRLYLTVSQTDPRHVTSTAVALEDLVAWALASGSERVVLVLDTCYSGNLTHHLLREDRNLSFLTSARQRQRVTAGEDGGVTPFTAALADVLRTPGPPGRPLTVHQLGKALKNLAKRQPPETVFPWKPEEFSSGDGAGTHLTRPTGTPPPPPEPPHHDDDPGPGPLARLWVLLTGTRGRRLLTLAAVLTLLAAGAGVPALVRAGAESPCAPPVELRLATAPEEAAAMTAVATAYEESAFGTSCHRGRVSVTGAGLDALAEGFRDPQGWSEGANNLLSTAGPQPDLLLLPSSADLDRVRGPDTRFSAPVHVARDLPVLTVTARGGERLGLPDPGPGRLGTVDWATLRRALAGLKDHARLLRPSPALSGTGLVHYLGMGHAVPPAGRADPGGERGESFTYRTGTPTIPPAERDDLERTLIAGGGSVLDGDDALCALLAGKPAARYAGALTTLRATRSFQAADCERHTAEDPGTPLRAYRVAGAPALDHPLVRVGTDDDSPRADEIAHFLAWTTSGAGRKALTAVHLDPAAREENVRLDPGHVADQLNAYRAAHPELRVEVVFDVSRSMAEDSKLTGARAALDEALGHLGGKARYQLRVFPTGEDGEGSALRDGPWRATGTKKPGVGPGDVNKDRQADLVSVLGTVRGDITAAKAADRSTLGDEPPHQYAVLLVTDGDYREGKRPQLGALADVAARLGRVEGAPVHVVATRPEGCAAGHEADTVAQNSGGGCTRLGPGLAAALSRTVTALDEGED</sequence>
<evidence type="ECO:0000256" key="1">
    <source>
        <dbReference type="SAM" id="MobiDB-lite"/>
    </source>
</evidence>
<gene>
    <name evidence="2" type="ORF">RM574_02540</name>
</gene>
<dbReference type="Gene3D" id="3.40.50.1460">
    <property type="match status" value="1"/>
</dbReference>
<evidence type="ECO:0000313" key="3">
    <source>
        <dbReference type="Proteomes" id="UP001183607"/>
    </source>
</evidence>
<accession>A0ABD5E041</accession>
<reference evidence="3" key="1">
    <citation type="submission" date="2023-07" db="EMBL/GenBank/DDBJ databases">
        <title>30 novel species of actinomycetes from the DSMZ collection.</title>
        <authorList>
            <person name="Nouioui I."/>
        </authorList>
    </citation>
    <scope>NUCLEOTIDE SEQUENCE [LARGE SCALE GENOMIC DNA]</scope>
    <source>
        <strain evidence="3">DSM 41982</strain>
    </source>
</reference>
<protein>
    <submittedName>
        <fullName evidence="2">Substrate-binding domain-containing protein</fullName>
    </submittedName>
</protein>
<evidence type="ECO:0000313" key="2">
    <source>
        <dbReference type="EMBL" id="MDT0414356.1"/>
    </source>
</evidence>
<name>A0ABD5E041_9ACTN</name>
<dbReference type="InterPro" id="IPR036465">
    <property type="entry name" value="vWFA_dom_sf"/>
</dbReference>
<proteinExistence type="predicted"/>
<organism evidence="2 3">
    <name type="scientific">Streptomyces evansiae</name>
    <dbReference type="NCBI Taxonomy" id="3075535"/>
    <lineage>
        <taxon>Bacteria</taxon>
        <taxon>Bacillati</taxon>
        <taxon>Actinomycetota</taxon>
        <taxon>Actinomycetes</taxon>
        <taxon>Kitasatosporales</taxon>
        <taxon>Streptomycetaceae</taxon>
        <taxon>Streptomyces</taxon>
    </lineage>
</organism>
<dbReference type="Proteomes" id="UP001183607">
    <property type="component" value="Unassembled WGS sequence"/>
</dbReference>
<feature type="region of interest" description="Disordered" evidence="1">
    <location>
        <begin position="216"/>
        <end position="263"/>
    </location>
</feature>
<dbReference type="EMBL" id="JAVRER010000003">
    <property type="protein sequence ID" value="MDT0414356.1"/>
    <property type="molecule type" value="Genomic_DNA"/>
</dbReference>
<dbReference type="RefSeq" id="WP_311676575.1">
    <property type="nucleotide sequence ID" value="NZ_JAVRER010000003.1"/>
</dbReference>
<comment type="caution">
    <text evidence="2">The sequence shown here is derived from an EMBL/GenBank/DDBJ whole genome shotgun (WGS) entry which is preliminary data.</text>
</comment>